<dbReference type="PANTHER" id="PTHR43685:SF2">
    <property type="entry name" value="GLYCOSYLTRANSFERASE 2-LIKE DOMAIN-CONTAINING PROTEIN"/>
    <property type="match status" value="1"/>
</dbReference>
<dbReference type="Pfam" id="PF00535">
    <property type="entry name" value="Glycos_transf_2"/>
    <property type="match status" value="1"/>
</dbReference>
<feature type="domain" description="Glycosyltransferase 2-like" evidence="1">
    <location>
        <begin position="8"/>
        <end position="138"/>
    </location>
</feature>
<dbReference type="InterPro" id="IPR050834">
    <property type="entry name" value="Glycosyltransf_2"/>
</dbReference>
<dbReference type="PANTHER" id="PTHR43685">
    <property type="entry name" value="GLYCOSYLTRANSFERASE"/>
    <property type="match status" value="1"/>
</dbReference>
<dbReference type="EMBL" id="PFAT01000033">
    <property type="protein sequence ID" value="PIR92275.1"/>
    <property type="molecule type" value="Genomic_DNA"/>
</dbReference>
<sequence length="261" mass="30505">MFKNKLISIIIPIYNQAEEIQATLASVLSQTYKKYEVIIVNDGSTDGTAVALESLKHKFWDKKIRCKIIQQNNQGANAARNRGFEETRGDFIIFWDADAVGAPEMLEKMHKPLQDNPNVSYAYSSFVYGSPPHLLNNIPFILKAPYLNRCGGKKFKLWPFDADKLKQMPYIHTTSLIRREHAGRWDAEIKRLQDWDLWLTLLKQGHIGVWVPEYLFTVNTQHGTMSHWLPHWAYKFMPWLKEVKKYKEAAEVIKRKHELNF</sequence>
<reference evidence="3" key="1">
    <citation type="submission" date="2017-09" db="EMBL/GenBank/DDBJ databases">
        <title>Depth-based differentiation of microbial function through sediment-hosted aquifers and enrichment of novel symbionts in the deep terrestrial subsurface.</title>
        <authorList>
            <person name="Probst A.J."/>
            <person name="Ladd B."/>
            <person name="Jarett J.K."/>
            <person name="Geller-Mcgrath D.E."/>
            <person name="Sieber C.M.K."/>
            <person name="Emerson J.B."/>
            <person name="Anantharaman K."/>
            <person name="Thomas B.C."/>
            <person name="Malmstrom R."/>
            <person name="Stieglmeier M."/>
            <person name="Klingl A."/>
            <person name="Woyke T."/>
            <person name="Ryan C.M."/>
            <person name="Banfield J.F."/>
        </authorList>
    </citation>
    <scope>NUCLEOTIDE SEQUENCE [LARGE SCALE GENOMIC DNA]</scope>
</reference>
<name>A0A2H0UZP5_9BACT</name>
<dbReference type="Proteomes" id="UP000228510">
    <property type="component" value="Unassembled WGS sequence"/>
</dbReference>
<organism evidence="2 3">
    <name type="scientific">Candidatus Falkowbacteria bacterium CG10_big_fil_rev_8_21_14_0_10_44_15</name>
    <dbReference type="NCBI Taxonomy" id="1974569"/>
    <lineage>
        <taxon>Bacteria</taxon>
        <taxon>Candidatus Falkowiibacteriota</taxon>
    </lineage>
</organism>
<gene>
    <name evidence="2" type="ORF">COU01_02660</name>
</gene>
<dbReference type="CDD" id="cd00761">
    <property type="entry name" value="Glyco_tranf_GTA_type"/>
    <property type="match status" value="1"/>
</dbReference>
<protein>
    <recommendedName>
        <fullName evidence="1">Glycosyltransferase 2-like domain-containing protein</fullName>
    </recommendedName>
</protein>
<accession>A0A2H0UZP5</accession>
<dbReference type="SUPFAM" id="SSF53448">
    <property type="entry name" value="Nucleotide-diphospho-sugar transferases"/>
    <property type="match status" value="1"/>
</dbReference>
<proteinExistence type="predicted"/>
<comment type="caution">
    <text evidence="2">The sequence shown here is derived from an EMBL/GenBank/DDBJ whole genome shotgun (WGS) entry which is preliminary data.</text>
</comment>
<evidence type="ECO:0000313" key="2">
    <source>
        <dbReference type="EMBL" id="PIR92275.1"/>
    </source>
</evidence>
<dbReference type="AlphaFoldDB" id="A0A2H0UZP5"/>
<dbReference type="InterPro" id="IPR001173">
    <property type="entry name" value="Glyco_trans_2-like"/>
</dbReference>
<dbReference type="Gene3D" id="3.90.550.10">
    <property type="entry name" value="Spore Coat Polysaccharide Biosynthesis Protein SpsA, Chain A"/>
    <property type="match status" value="1"/>
</dbReference>
<evidence type="ECO:0000313" key="3">
    <source>
        <dbReference type="Proteomes" id="UP000228510"/>
    </source>
</evidence>
<evidence type="ECO:0000259" key="1">
    <source>
        <dbReference type="Pfam" id="PF00535"/>
    </source>
</evidence>
<dbReference type="InterPro" id="IPR029044">
    <property type="entry name" value="Nucleotide-diphossugar_trans"/>
</dbReference>